<accession>A0A067QB66</accession>
<feature type="compositionally biased region" description="Basic and acidic residues" evidence="1">
    <location>
        <begin position="25"/>
        <end position="38"/>
    </location>
</feature>
<evidence type="ECO:0000313" key="3">
    <source>
        <dbReference type="Proteomes" id="UP000027265"/>
    </source>
</evidence>
<dbReference type="HOGENOM" id="CLU_071088_0_0_1"/>
<proteinExistence type="predicted"/>
<evidence type="ECO:0000313" key="2">
    <source>
        <dbReference type="EMBL" id="KDQ64308.1"/>
    </source>
</evidence>
<dbReference type="AlphaFoldDB" id="A0A067QB66"/>
<keyword evidence="3" id="KW-1185">Reference proteome</keyword>
<feature type="compositionally biased region" description="Polar residues" evidence="1">
    <location>
        <begin position="253"/>
        <end position="264"/>
    </location>
</feature>
<sequence length="319" mass="33956">MSMAFAQELVSSWMKPSFKNSTSLPKHDTDKELQEYMRKPPRLGVGAPIPESSGITGRDSMRLKGQLTGGKGKKRSREEEGPKAEVPSDDEEDSRAGAIRKKTKVDVFSGRGKKGKKHKGERLTSLPTPLPTPTPAPKHLVHGEHSGRDNLAAYAKTIVGDEDATSSTTLELPSEPHVHSPTSEKKKRRKRTHGAAGVAPDVSQRQLHDPNHDSGSASPKIHTPHLPDATSSSPPPTYGILSGPSHILPPSPSKGTPTLSSSSIPADPLTGLPILNLNGPPAINGHVVDGSPKKKRKRKKKKKLSAANPVGTTGSDVES</sequence>
<evidence type="ECO:0000256" key="1">
    <source>
        <dbReference type="SAM" id="MobiDB-lite"/>
    </source>
</evidence>
<dbReference type="EMBL" id="KL197709">
    <property type="protein sequence ID" value="KDQ64308.1"/>
    <property type="molecule type" value="Genomic_DNA"/>
</dbReference>
<protein>
    <submittedName>
        <fullName evidence="2">Uncharacterized protein</fullName>
    </submittedName>
</protein>
<dbReference type="Proteomes" id="UP000027265">
    <property type="component" value="Unassembled WGS sequence"/>
</dbReference>
<dbReference type="InParanoid" id="A0A067QB66"/>
<name>A0A067QB66_9AGAM</name>
<gene>
    <name evidence="2" type="ORF">JAAARDRAFT_43411</name>
</gene>
<dbReference type="OrthoDB" id="3438340at2759"/>
<feature type="compositionally biased region" description="Basic residues" evidence="1">
    <location>
        <begin position="293"/>
        <end position="304"/>
    </location>
</feature>
<dbReference type="InterPro" id="IPR021641">
    <property type="entry name" value="DUF3245"/>
</dbReference>
<reference evidence="3" key="1">
    <citation type="journal article" date="2014" name="Proc. Natl. Acad. Sci. U.S.A.">
        <title>Extensive sampling of basidiomycete genomes demonstrates inadequacy of the white-rot/brown-rot paradigm for wood decay fungi.</title>
        <authorList>
            <person name="Riley R."/>
            <person name="Salamov A.A."/>
            <person name="Brown D.W."/>
            <person name="Nagy L.G."/>
            <person name="Floudas D."/>
            <person name="Held B.W."/>
            <person name="Levasseur A."/>
            <person name="Lombard V."/>
            <person name="Morin E."/>
            <person name="Otillar R."/>
            <person name="Lindquist E.A."/>
            <person name="Sun H."/>
            <person name="LaButti K.M."/>
            <person name="Schmutz J."/>
            <person name="Jabbour D."/>
            <person name="Luo H."/>
            <person name="Baker S.E."/>
            <person name="Pisabarro A.G."/>
            <person name="Walton J.D."/>
            <person name="Blanchette R.A."/>
            <person name="Henrissat B."/>
            <person name="Martin F."/>
            <person name="Cullen D."/>
            <person name="Hibbett D.S."/>
            <person name="Grigoriev I.V."/>
        </authorList>
    </citation>
    <scope>NUCLEOTIDE SEQUENCE [LARGE SCALE GENOMIC DNA]</scope>
    <source>
        <strain evidence="3">MUCL 33604</strain>
    </source>
</reference>
<feature type="compositionally biased region" description="Polar residues" evidence="1">
    <location>
        <begin position="310"/>
        <end position="319"/>
    </location>
</feature>
<organism evidence="2 3">
    <name type="scientific">Jaapia argillacea MUCL 33604</name>
    <dbReference type="NCBI Taxonomy" id="933084"/>
    <lineage>
        <taxon>Eukaryota</taxon>
        <taxon>Fungi</taxon>
        <taxon>Dikarya</taxon>
        <taxon>Basidiomycota</taxon>
        <taxon>Agaricomycotina</taxon>
        <taxon>Agaricomycetes</taxon>
        <taxon>Agaricomycetidae</taxon>
        <taxon>Jaapiales</taxon>
        <taxon>Jaapiaceae</taxon>
        <taxon>Jaapia</taxon>
    </lineage>
</organism>
<feature type="region of interest" description="Disordered" evidence="1">
    <location>
        <begin position="12"/>
        <end position="319"/>
    </location>
</feature>
<feature type="compositionally biased region" description="Basic residues" evidence="1">
    <location>
        <begin position="111"/>
        <end position="120"/>
    </location>
</feature>
<feature type="compositionally biased region" description="Basic and acidic residues" evidence="1">
    <location>
        <begin position="174"/>
        <end position="184"/>
    </location>
</feature>
<dbReference type="Pfam" id="PF11595">
    <property type="entry name" value="DUF3245"/>
    <property type="match status" value="1"/>
</dbReference>